<proteinExistence type="predicted"/>
<sequence length="237" mass="26389">MKLNFLPAMTPGNCSMQSPTIPLFDKSAKPLILALLLFCPLSAFAANTWSYHQESDRLSNRTFSFAQSPLPPRGLYDNLRLDIICKDNTLQVAVEADSLIASQGSAFGFEYQIDKNPPVTLQMKTFKDTKRRGYTEESAKRIVDDLLTGQSIFIRINTMIRTVLSAAMPLENAAEPIKHVVTDCGLNLSDNAAGEPAYSLTEFEQAFGKLPSEQQQQVLNKIKKIIMETQKALLIEK</sequence>
<accession>A0A2S6HG98</accession>
<name>A0A2S6HG98_9GAMM</name>
<evidence type="ECO:0008006" key="4">
    <source>
        <dbReference type="Google" id="ProtNLM"/>
    </source>
</evidence>
<feature type="chain" id="PRO_5015590258" description="Secreted protein" evidence="1">
    <location>
        <begin position="46"/>
        <end position="237"/>
    </location>
</feature>
<gene>
    <name evidence="2" type="ORF">B0F87_10373</name>
</gene>
<reference evidence="2 3" key="1">
    <citation type="submission" date="2018-02" db="EMBL/GenBank/DDBJ databases">
        <title>Subsurface microbial communities from deep shales in Ohio and West Virginia, USA.</title>
        <authorList>
            <person name="Wrighton K."/>
        </authorList>
    </citation>
    <scope>NUCLEOTIDE SEQUENCE [LARGE SCALE GENOMIC DNA]</scope>
    <source>
        <strain evidence="2 3">OWC-DMM</strain>
    </source>
</reference>
<evidence type="ECO:0000256" key="1">
    <source>
        <dbReference type="SAM" id="SignalP"/>
    </source>
</evidence>
<evidence type="ECO:0000313" key="2">
    <source>
        <dbReference type="EMBL" id="PPK76466.1"/>
    </source>
</evidence>
<keyword evidence="1" id="KW-0732">Signal</keyword>
<organism evidence="2 3">
    <name type="scientific">Methylobacter tundripaludum</name>
    <dbReference type="NCBI Taxonomy" id="173365"/>
    <lineage>
        <taxon>Bacteria</taxon>
        <taxon>Pseudomonadati</taxon>
        <taxon>Pseudomonadota</taxon>
        <taxon>Gammaproteobacteria</taxon>
        <taxon>Methylococcales</taxon>
        <taxon>Methylococcaceae</taxon>
        <taxon>Methylobacter</taxon>
    </lineage>
</organism>
<dbReference type="RefSeq" id="WP_104428186.1">
    <property type="nucleotide sequence ID" value="NZ_PTIZ01000003.1"/>
</dbReference>
<comment type="caution">
    <text evidence="2">The sequence shown here is derived from an EMBL/GenBank/DDBJ whole genome shotgun (WGS) entry which is preliminary data.</text>
</comment>
<dbReference type="Proteomes" id="UP000240010">
    <property type="component" value="Unassembled WGS sequence"/>
</dbReference>
<dbReference type="EMBL" id="PTIZ01000003">
    <property type="protein sequence ID" value="PPK76466.1"/>
    <property type="molecule type" value="Genomic_DNA"/>
</dbReference>
<dbReference type="AlphaFoldDB" id="A0A2S6HG98"/>
<evidence type="ECO:0000313" key="3">
    <source>
        <dbReference type="Proteomes" id="UP000240010"/>
    </source>
</evidence>
<protein>
    <recommendedName>
        <fullName evidence="4">Secreted protein</fullName>
    </recommendedName>
</protein>
<feature type="signal peptide" evidence="1">
    <location>
        <begin position="1"/>
        <end position="45"/>
    </location>
</feature>